<comment type="caution">
    <text evidence="2">The sequence shown here is derived from an EMBL/GenBank/DDBJ whole genome shotgun (WGS) entry which is preliminary data.</text>
</comment>
<organism evidence="2 3">
    <name type="scientific">Rubroshorea leprosula</name>
    <dbReference type="NCBI Taxonomy" id="152421"/>
    <lineage>
        <taxon>Eukaryota</taxon>
        <taxon>Viridiplantae</taxon>
        <taxon>Streptophyta</taxon>
        <taxon>Embryophyta</taxon>
        <taxon>Tracheophyta</taxon>
        <taxon>Spermatophyta</taxon>
        <taxon>Magnoliopsida</taxon>
        <taxon>eudicotyledons</taxon>
        <taxon>Gunneridae</taxon>
        <taxon>Pentapetalae</taxon>
        <taxon>rosids</taxon>
        <taxon>malvids</taxon>
        <taxon>Malvales</taxon>
        <taxon>Dipterocarpaceae</taxon>
        <taxon>Rubroshorea</taxon>
    </lineage>
</organism>
<gene>
    <name evidence="2" type="ORF">SLEP1_g45407</name>
</gene>
<evidence type="ECO:0000313" key="2">
    <source>
        <dbReference type="EMBL" id="GKV37365.1"/>
    </source>
</evidence>
<proteinExistence type="predicted"/>
<keyword evidence="3" id="KW-1185">Reference proteome</keyword>
<feature type="region of interest" description="Disordered" evidence="1">
    <location>
        <begin position="1"/>
        <end position="24"/>
    </location>
</feature>
<dbReference type="Proteomes" id="UP001054252">
    <property type="component" value="Unassembled WGS sequence"/>
</dbReference>
<dbReference type="AlphaFoldDB" id="A0AAV5LJQ9"/>
<evidence type="ECO:0000313" key="3">
    <source>
        <dbReference type="Proteomes" id="UP001054252"/>
    </source>
</evidence>
<reference evidence="2 3" key="1">
    <citation type="journal article" date="2021" name="Commun. Biol.">
        <title>The genome of Shorea leprosula (Dipterocarpaceae) highlights the ecological relevance of drought in aseasonal tropical rainforests.</title>
        <authorList>
            <person name="Ng K.K.S."/>
            <person name="Kobayashi M.J."/>
            <person name="Fawcett J.A."/>
            <person name="Hatakeyama M."/>
            <person name="Paape T."/>
            <person name="Ng C.H."/>
            <person name="Ang C.C."/>
            <person name="Tnah L.H."/>
            <person name="Lee C.T."/>
            <person name="Nishiyama T."/>
            <person name="Sese J."/>
            <person name="O'Brien M.J."/>
            <person name="Copetti D."/>
            <person name="Mohd Noor M.I."/>
            <person name="Ong R.C."/>
            <person name="Putra M."/>
            <person name="Sireger I.Z."/>
            <person name="Indrioko S."/>
            <person name="Kosugi Y."/>
            <person name="Izuno A."/>
            <person name="Isagi Y."/>
            <person name="Lee S.L."/>
            <person name="Shimizu K.K."/>
        </authorList>
    </citation>
    <scope>NUCLEOTIDE SEQUENCE [LARGE SCALE GENOMIC DNA]</scope>
    <source>
        <strain evidence="2">214</strain>
    </source>
</reference>
<protein>
    <submittedName>
        <fullName evidence="2">Uncharacterized protein</fullName>
    </submittedName>
</protein>
<evidence type="ECO:0000256" key="1">
    <source>
        <dbReference type="SAM" id="MobiDB-lite"/>
    </source>
</evidence>
<accession>A0AAV5LJQ9</accession>
<dbReference type="EMBL" id="BPVZ01000122">
    <property type="protein sequence ID" value="GKV37365.1"/>
    <property type="molecule type" value="Genomic_DNA"/>
</dbReference>
<sequence length="57" mass="6626">MHFLAIPCQGRGTPGDNGVNSNERGKKQWVMAQWKIQIRRMRVVDLEDDNGCFRCMM</sequence>
<name>A0AAV5LJQ9_9ROSI</name>